<comment type="caution">
    <text evidence="1">The sequence shown here is derived from an EMBL/GenBank/DDBJ whole genome shotgun (WGS) entry which is preliminary data.</text>
</comment>
<accession>A0ABP1EV90</accession>
<sequence>MIMTPKPTLVKLIKSYGNEYDVRFPELKLKLTINRYYYTRMSNNPQKYKFI</sequence>
<protein>
    <submittedName>
        <fullName evidence="1">Uncharacterized protein</fullName>
    </submittedName>
</protein>
<evidence type="ECO:0000313" key="1">
    <source>
        <dbReference type="EMBL" id="CAL2101489.1"/>
    </source>
</evidence>
<organism evidence="1 2">
    <name type="scientific">Tenacibaculum polynesiense</name>
    <dbReference type="NCBI Taxonomy" id="3137857"/>
    <lineage>
        <taxon>Bacteria</taxon>
        <taxon>Pseudomonadati</taxon>
        <taxon>Bacteroidota</taxon>
        <taxon>Flavobacteriia</taxon>
        <taxon>Flavobacteriales</taxon>
        <taxon>Flavobacteriaceae</taxon>
        <taxon>Tenacibaculum</taxon>
    </lineage>
</organism>
<dbReference type="EMBL" id="CAXJIO010000010">
    <property type="protein sequence ID" value="CAL2101489.1"/>
    <property type="molecule type" value="Genomic_DNA"/>
</dbReference>
<gene>
    <name evidence="1" type="ORF">T190423A01A_10052</name>
</gene>
<proteinExistence type="predicted"/>
<reference evidence="1 2" key="1">
    <citation type="submission" date="2024-05" db="EMBL/GenBank/DDBJ databases">
        <authorList>
            <person name="Duchaud E."/>
        </authorList>
    </citation>
    <scope>NUCLEOTIDE SEQUENCE [LARGE SCALE GENOMIC DNA]</scope>
    <source>
        <strain evidence="1">Ena-SAMPLE-TAB-13-05-2024-13:56:06:370-140308</strain>
    </source>
</reference>
<evidence type="ECO:0000313" key="2">
    <source>
        <dbReference type="Proteomes" id="UP001497527"/>
    </source>
</evidence>
<name>A0ABP1EV90_9FLAO</name>
<dbReference type="Proteomes" id="UP001497527">
    <property type="component" value="Unassembled WGS sequence"/>
</dbReference>
<keyword evidence="2" id="KW-1185">Reference proteome</keyword>